<organism evidence="2 3">
    <name type="scientific">Thiohalocapsa halophila</name>
    <dbReference type="NCBI Taxonomy" id="69359"/>
    <lineage>
        <taxon>Bacteria</taxon>
        <taxon>Pseudomonadati</taxon>
        <taxon>Pseudomonadota</taxon>
        <taxon>Gammaproteobacteria</taxon>
        <taxon>Chromatiales</taxon>
        <taxon>Chromatiaceae</taxon>
        <taxon>Thiohalocapsa</taxon>
    </lineage>
</organism>
<keyword evidence="1" id="KW-0472">Membrane</keyword>
<dbReference type="SUPFAM" id="SSF52266">
    <property type="entry name" value="SGNH hydrolase"/>
    <property type="match status" value="1"/>
</dbReference>
<protein>
    <recommendedName>
        <fullName evidence="4">SGNH/GDSL hydrolase family protein</fullName>
    </recommendedName>
</protein>
<accession>A0ABS1CCY3</accession>
<dbReference type="EMBL" id="NRRV01000005">
    <property type="protein sequence ID" value="MBK1629768.1"/>
    <property type="molecule type" value="Genomic_DNA"/>
</dbReference>
<evidence type="ECO:0000313" key="3">
    <source>
        <dbReference type="Proteomes" id="UP000748752"/>
    </source>
</evidence>
<evidence type="ECO:0008006" key="4">
    <source>
        <dbReference type="Google" id="ProtNLM"/>
    </source>
</evidence>
<feature type="transmembrane region" description="Helical" evidence="1">
    <location>
        <begin position="47"/>
        <end position="66"/>
    </location>
</feature>
<dbReference type="InterPro" id="IPR036514">
    <property type="entry name" value="SGNH_hydro_sf"/>
</dbReference>
<sequence length="464" mass="49475">MRLSNLPDAGILRRRAGGVPTLAPRRPWLRLLLPVNLLPAVMSRKRAWLGSLGLLLAALVTALLLAEGLLRAAGQSYYWAVAKRPDPVLGWRPPPQVQAWQRFEGEALVRTNALGFRDDDHAPPKPAGTLRIAVLGDSFTEAVQVPLAQTWWRVMAARLGAGAEDCALTPPVAALNFAVSGYSTAQSLLTWRAHARRFDPDVVVLAFFIGNDLSENHPALDAEPLRPYFRPPAAEGGELVLDDGFRRNPAYQAATSALGQTRQWLLERSRVAQLVVQARDAGRLRALTAAPVAADRAAPSEDAATAPQEPGVDNAIYGPPDSSAWREAWQATEAMLAAFAKEVRAAGATPLLMLIGTGVQVHPDPRVPARFAAALGVADLGYPVRRLLDAAARHELAVLNLPALLSARAERDGVLLHGFPGGRPGLGHWNADGHRAAGEAAAEHLCTMAAEALGAGGESVQARD</sequence>
<proteinExistence type="predicted"/>
<reference evidence="2 3" key="1">
    <citation type="journal article" date="2020" name="Microorganisms">
        <title>Osmotic Adaptation and Compatible Solute Biosynthesis of Phototrophic Bacteria as Revealed from Genome Analyses.</title>
        <authorList>
            <person name="Imhoff J.F."/>
            <person name="Rahn T."/>
            <person name="Kunzel S."/>
            <person name="Keller A."/>
            <person name="Neulinger S.C."/>
        </authorList>
    </citation>
    <scope>NUCLEOTIDE SEQUENCE [LARGE SCALE GENOMIC DNA]</scope>
    <source>
        <strain evidence="2 3">DSM 6210</strain>
    </source>
</reference>
<keyword evidence="1" id="KW-1133">Transmembrane helix</keyword>
<evidence type="ECO:0000313" key="2">
    <source>
        <dbReference type="EMBL" id="MBK1629768.1"/>
    </source>
</evidence>
<dbReference type="Proteomes" id="UP000748752">
    <property type="component" value="Unassembled WGS sequence"/>
</dbReference>
<dbReference type="CDD" id="cd00229">
    <property type="entry name" value="SGNH_hydrolase"/>
    <property type="match status" value="1"/>
</dbReference>
<name>A0ABS1CCY3_9GAMM</name>
<keyword evidence="3" id="KW-1185">Reference proteome</keyword>
<dbReference type="Gene3D" id="3.40.50.1110">
    <property type="entry name" value="SGNH hydrolase"/>
    <property type="match status" value="1"/>
</dbReference>
<comment type="caution">
    <text evidence="2">The sequence shown here is derived from an EMBL/GenBank/DDBJ whole genome shotgun (WGS) entry which is preliminary data.</text>
</comment>
<gene>
    <name evidence="2" type="ORF">CKO31_03230</name>
</gene>
<evidence type="ECO:0000256" key="1">
    <source>
        <dbReference type="SAM" id="Phobius"/>
    </source>
</evidence>
<keyword evidence="1" id="KW-0812">Transmembrane</keyword>